<accession>A0A7I7LG88</accession>
<gene>
    <name evidence="2" type="ORF">MSHO_43860</name>
</gene>
<dbReference type="Proteomes" id="UP000467164">
    <property type="component" value="Chromosome"/>
</dbReference>
<evidence type="ECO:0000313" key="3">
    <source>
        <dbReference type="Proteomes" id="UP000467164"/>
    </source>
</evidence>
<dbReference type="RefSeq" id="WP_198968070.1">
    <property type="nucleotide sequence ID" value="NZ_AP022572.1"/>
</dbReference>
<feature type="compositionally biased region" description="Basic and acidic residues" evidence="1">
    <location>
        <begin position="21"/>
        <end position="32"/>
    </location>
</feature>
<evidence type="ECO:0000313" key="2">
    <source>
        <dbReference type="EMBL" id="BBX59041.1"/>
    </source>
</evidence>
<proteinExistence type="predicted"/>
<protein>
    <submittedName>
        <fullName evidence="2">Uncharacterized protein</fullName>
    </submittedName>
</protein>
<feature type="region of interest" description="Disordered" evidence="1">
    <location>
        <begin position="1"/>
        <end position="32"/>
    </location>
</feature>
<dbReference type="AlphaFoldDB" id="A0A7I7LG88"/>
<evidence type="ECO:0000256" key="1">
    <source>
        <dbReference type="SAM" id="MobiDB-lite"/>
    </source>
</evidence>
<name>A0A7I7LG88_9MYCO</name>
<dbReference type="KEGG" id="msho:MSHO_43860"/>
<sequence length="241" mass="26584">MILSSLPAHNVGHKTLTSRGSTDRGQDTDAAAKEWAQAVQNIDLERLERNFAEQLPRPGEHVLFVMYMVAQVRSDEVLSLLASYEETFGAIHRYLVHTHPELSVRLVERGLPMDLGLYDQRYDAAAEMIELVSAQKPHVAREVILANNEAFCEGLTRNFQPPFAGLSNWVTAVDHLAPGHIDEILAQLPEETIAGWTAALRKQQSKKEIGPLVARAAATGHAQAVKVIKRFPSLASIPLVS</sequence>
<keyword evidence="3" id="KW-1185">Reference proteome</keyword>
<dbReference type="EMBL" id="AP022572">
    <property type="protein sequence ID" value="BBX59041.1"/>
    <property type="molecule type" value="Genomic_DNA"/>
</dbReference>
<reference evidence="2 3" key="1">
    <citation type="journal article" date="2019" name="Emerg. Microbes Infect.">
        <title>Comprehensive subspecies identification of 175 nontuberculous mycobacteria species based on 7547 genomic profiles.</title>
        <authorList>
            <person name="Matsumoto Y."/>
            <person name="Kinjo T."/>
            <person name="Motooka D."/>
            <person name="Nabeya D."/>
            <person name="Jung N."/>
            <person name="Uechi K."/>
            <person name="Horii T."/>
            <person name="Iida T."/>
            <person name="Fujita J."/>
            <person name="Nakamura S."/>
        </authorList>
    </citation>
    <scope>NUCLEOTIDE SEQUENCE [LARGE SCALE GENOMIC DNA]</scope>
    <source>
        <strain evidence="2 3">JCM 12657</strain>
    </source>
</reference>
<organism evidence="2 3">
    <name type="scientific">Mycobacterium shottsii</name>
    <dbReference type="NCBI Taxonomy" id="133549"/>
    <lineage>
        <taxon>Bacteria</taxon>
        <taxon>Bacillati</taxon>
        <taxon>Actinomycetota</taxon>
        <taxon>Actinomycetes</taxon>
        <taxon>Mycobacteriales</taxon>
        <taxon>Mycobacteriaceae</taxon>
        <taxon>Mycobacterium</taxon>
        <taxon>Mycobacterium ulcerans group</taxon>
    </lineage>
</organism>